<dbReference type="Proteomes" id="UP000077037">
    <property type="component" value="Unassembled WGS sequence"/>
</dbReference>
<evidence type="ECO:0000313" key="2">
    <source>
        <dbReference type="Proteomes" id="UP000077037"/>
    </source>
</evidence>
<sequence>MSLAPFSQTLDRLRGGECADVAAARLAEIVKAVESTGKPGTLTVQITVKKLSRSGALELIDKVTAKIPEEQQSTTLLFSTPEGNLISSDGRQGALDLQKPDALPTAANAVRLVAGAQAQ</sequence>
<dbReference type="AlphaFoldDB" id="A0A157RMC8"/>
<protein>
    <submittedName>
        <fullName evidence="1">Uncharacterized protein</fullName>
    </submittedName>
</protein>
<dbReference type="RefSeq" id="WP_162270312.1">
    <property type="nucleotide sequence ID" value="NZ_FKBS01000029.1"/>
</dbReference>
<organism evidence="1 2">
    <name type="scientific">Bordetella ansorpii</name>
    <dbReference type="NCBI Taxonomy" id="288768"/>
    <lineage>
        <taxon>Bacteria</taxon>
        <taxon>Pseudomonadati</taxon>
        <taxon>Pseudomonadota</taxon>
        <taxon>Betaproteobacteria</taxon>
        <taxon>Burkholderiales</taxon>
        <taxon>Alcaligenaceae</taxon>
        <taxon>Bordetella</taxon>
    </lineage>
</organism>
<proteinExistence type="predicted"/>
<dbReference type="EMBL" id="FKBS01000029">
    <property type="protein sequence ID" value="SAI59044.1"/>
    <property type="molecule type" value="Genomic_DNA"/>
</dbReference>
<accession>A0A157RMC8</accession>
<gene>
    <name evidence="1" type="ORF">SAMEA1982600_05210</name>
</gene>
<reference evidence="1 2" key="1">
    <citation type="submission" date="2016-03" db="EMBL/GenBank/DDBJ databases">
        <authorList>
            <consortium name="Pathogen Informatics"/>
        </authorList>
    </citation>
    <scope>NUCLEOTIDE SEQUENCE [LARGE SCALE GENOMIC DNA]</scope>
    <source>
        <strain evidence="1 2">NCTC13364</strain>
    </source>
</reference>
<evidence type="ECO:0000313" key="1">
    <source>
        <dbReference type="EMBL" id="SAI59044.1"/>
    </source>
</evidence>
<name>A0A157RMC8_9BORD</name>